<keyword evidence="2" id="KW-0472">Membrane</keyword>
<evidence type="ECO:0000313" key="3">
    <source>
        <dbReference type="EMBL" id="TPX78344.1"/>
    </source>
</evidence>
<sequence length="484" mass="53355">MSSYTNDEQRLTEQPTGDSRIASRSSTPALQSDVSVPSVHSYSQEGVQSSHYPTLSQQHPQEQFNPYQQHGLPPAGYYNPQIQHASQDQNYANFQAMYAPGGPAVDAYAKHQIMYNPNSQPQQLYAHKHAPMNGIYVSNESGTDGKLSDASYSTSVRASNHLFSPPATNQHTSLAASNFSPKQHEVTADLRDEYQPHAKTPKKLERFIYCCSCCPKTRRGRLVCGIILSLALTALAIIIYFFFPRFPEIKVNYVNLTSLADTETPYSFTYKNPSDPNLNEIVLKMNLTMSVGTMNPNVYGLDVDAINLIANVVVNTTYVYNPLFTNPLTTFGALVQLAGSPRTGAGADASYRPSNTSQIGSATHGRIFFPSKTWVNYTMIFEFVYTPDPVVGLLKDPTILELADVCGITSRYKTESANRTLRIHYVATSSIEILKPIGYAPQIANDLMIRCPFSKSQVDEVVEEVQSGVSVFDAISHVFGGSPP</sequence>
<dbReference type="AlphaFoldDB" id="A0A507FPY6"/>
<keyword evidence="2" id="KW-0812">Transmembrane</keyword>
<dbReference type="OrthoDB" id="2122640at2759"/>
<dbReference type="Proteomes" id="UP000320333">
    <property type="component" value="Unassembled WGS sequence"/>
</dbReference>
<keyword evidence="2" id="KW-1133">Transmembrane helix</keyword>
<feature type="compositionally biased region" description="Polar residues" evidence="1">
    <location>
        <begin position="1"/>
        <end position="68"/>
    </location>
</feature>
<dbReference type="STRING" id="246404.A0A507FPY6"/>
<evidence type="ECO:0000313" key="4">
    <source>
        <dbReference type="Proteomes" id="UP000320333"/>
    </source>
</evidence>
<gene>
    <name evidence="3" type="ORF">CcCBS67573_g00363</name>
</gene>
<accession>A0A507FPY6</accession>
<feature type="region of interest" description="Disordered" evidence="1">
    <location>
        <begin position="1"/>
        <end position="81"/>
    </location>
</feature>
<protein>
    <recommendedName>
        <fullName evidence="5">Late embryogenesis abundant protein LEA-2 subgroup domain-containing protein</fullName>
    </recommendedName>
</protein>
<evidence type="ECO:0008006" key="5">
    <source>
        <dbReference type="Google" id="ProtNLM"/>
    </source>
</evidence>
<name>A0A507FPY6_9FUNG</name>
<organism evidence="3 4">
    <name type="scientific">Chytriomyces confervae</name>
    <dbReference type="NCBI Taxonomy" id="246404"/>
    <lineage>
        <taxon>Eukaryota</taxon>
        <taxon>Fungi</taxon>
        <taxon>Fungi incertae sedis</taxon>
        <taxon>Chytridiomycota</taxon>
        <taxon>Chytridiomycota incertae sedis</taxon>
        <taxon>Chytridiomycetes</taxon>
        <taxon>Chytridiales</taxon>
        <taxon>Chytriomycetaceae</taxon>
        <taxon>Chytriomyces</taxon>
    </lineage>
</organism>
<keyword evidence="4" id="KW-1185">Reference proteome</keyword>
<evidence type="ECO:0000256" key="1">
    <source>
        <dbReference type="SAM" id="MobiDB-lite"/>
    </source>
</evidence>
<feature type="transmembrane region" description="Helical" evidence="2">
    <location>
        <begin position="222"/>
        <end position="243"/>
    </location>
</feature>
<comment type="caution">
    <text evidence="3">The sequence shown here is derived from an EMBL/GenBank/DDBJ whole genome shotgun (WGS) entry which is preliminary data.</text>
</comment>
<dbReference type="EMBL" id="QEAP01000005">
    <property type="protein sequence ID" value="TPX78344.1"/>
    <property type="molecule type" value="Genomic_DNA"/>
</dbReference>
<reference evidence="3 4" key="1">
    <citation type="journal article" date="2019" name="Sci. Rep.">
        <title>Comparative genomics of chytrid fungi reveal insights into the obligate biotrophic and pathogenic lifestyle of Synchytrium endobioticum.</title>
        <authorList>
            <person name="van de Vossenberg B.T.L.H."/>
            <person name="Warris S."/>
            <person name="Nguyen H.D.T."/>
            <person name="van Gent-Pelzer M.P.E."/>
            <person name="Joly D.L."/>
            <person name="van de Geest H.C."/>
            <person name="Bonants P.J.M."/>
            <person name="Smith D.S."/>
            <person name="Levesque C.A."/>
            <person name="van der Lee T.A.J."/>
        </authorList>
    </citation>
    <scope>NUCLEOTIDE SEQUENCE [LARGE SCALE GENOMIC DNA]</scope>
    <source>
        <strain evidence="3 4">CBS 675.73</strain>
    </source>
</reference>
<proteinExistence type="predicted"/>
<evidence type="ECO:0000256" key="2">
    <source>
        <dbReference type="SAM" id="Phobius"/>
    </source>
</evidence>